<dbReference type="AlphaFoldDB" id="A0AAV7V6Q5"/>
<evidence type="ECO:0000256" key="1">
    <source>
        <dbReference type="SAM" id="MobiDB-lite"/>
    </source>
</evidence>
<evidence type="ECO:0000313" key="2">
    <source>
        <dbReference type="EMBL" id="KAJ1195758.1"/>
    </source>
</evidence>
<proteinExistence type="predicted"/>
<feature type="compositionally biased region" description="Basic residues" evidence="1">
    <location>
        <begin position="258"/>
        <end position="271"/>
    </location>
</feature>
<accession>A0AAV7V6Q5</accession>
<dbReference type="Proteomes" id="UP001066276">
    <property type="component" value="Chromosome 2_2"/>
</dbReference>
<organism evidence="2 3">
    <name type="scientific">Pleurodeles waltl</name>
    <name type="common">Iberian ribbed newt</name>
    <dbReference type="NCBI Taxonomy" id="8319"/>
    <lineage>
        <taxon>Eukaryota</taxon>
        <taxon>Metazoa</taxon>
        <taxon>Chordata</taxon>
        <taxon>Craniata</taxon>
        <taxon>Vertebrata</taxon>
        <taxon>Euteleostomi</taxon>
        <taxon>Amphibia</taxon>
        <taxon>Batrachia</taxon>
        <taxon>Caudata</taxon>
        <taxon>Salamandroidea</taxon>
        <taxon>Salamandridae</taxon>
        <taxon>Pleurodelinae</taxon>
        <taxon>Pleurodeles</taxon>
    </lineage>
</organism>
<protein>
    <submittedName>
        <fullName evidence="2">Uncharacterized protein</fullName>
    </submittedName>
</protein>
<gene>
    <name evidence="2" type="ORF">NDU88_005026</name>
</gene>
<feature type="compositionally biased region" description="Basic and acidic residues" evidence="1">
    <location>
        <begin position="61"/>
        <end position="86"/>
    </location>
</feature>
<sequence>MEGPGCPAGAVMGGVREPDPKKGPPTAPRPKKKGPPRSPDPSTAGEKPQGQGGGFTLPVSDTDRETGTPLHKEDRVIREGALEPKDSTIPTKAGAQPRISDNLRSQPETGGQQVPGPSLGAIDGSGTQGQRGEGDRRERRPSGGLHQDTERGEDAESGGEVLEGRGSPGRREALKEGSGTEGQWWERDRGERRDSGGLHQDPERGEDAESGGEMLGGRGSPGRREALKEGSGTEQQSLIPRAGPEGSTQTSPGEKESRRRTRLHPTGKKEE</sequence>
<reference evidence="2" key="1">
    <citation type="journal article" date="2022" name="bioRxiv">
        <title>Sequencing and chromosome-scale assembly of the giantPleurodeles waltlgenome.</title>
        <authorList>
            <person name="Brown T."/>
            <person name="Elewa A."/>
            <person name="Iarovenko S."/>
            <person name="Subramanian E."/>
            <person name="Araus A.J."/>
            <person name="Petzold A."/>
            <person name="Susuki M."/>
            <person name="Suzuki K.-i.T."/>
            <person name="Hayashi T."/>
            <person name="Toyoda A."/>
            <person name="Oliveira C."/>
            <person name="Osipova E."/>
            <person name="Leigh N.D."/>
            <person name="Simon A."/>
            <person name="Yun M.H."/>
        </authorList>
    </citation>
    <scope>NUCLEOTIDE SEQUENCE</scope>
    <source>
        <strain evidence="2">20211129_DDA</strain>
        <tissue evidence="2">Liver</tissue>
    </source>
</reference>
<feature type="compositionally biased region" description="Basic and acidic residues" evidence="1">
    <location>
        <begin position="184"/>
        <end position="207"/>
    </location>
</feature>
<keyword evidence="3" id="KW-1185">Reference proteome</keyword>
<name>A0AAV7V6Q5_PLEWA</name>
<dbReference type="EMBL" id="JANPWB010000004">
    <property type="protein sequence ID" value="KAJ1195758.1"/>
    <property type="molecule type" value="Genomic_DNA"/>
</dbReference>
<evidence type="ECO:0000313" key="3">
    <source>
        <dbReference type="Proteomes" id="UP001066276"/>
    </source>
</evidence>
<feature type="region of interest" description="Disordered" evidence="1">
    <location>
        <begin position="1"/>
        <end position="271"/>
    </location>
</feature>
<feature type="compositionally biased region" description="Basic and acidic residues" evidence="1">
    <location>
        <begin position="132"/>
        <end position="154"/>
    </location>
</feature>
<comment type="caution">
    <text evidence="2">The sequence shown here is derived from an EMBL/GenBank/DDBJ whole genome shotgun (WGS) entry which is preliminary data.</text>
</comment>
<feature type="compositionally biased region" description="Polar residues" evidence="1">
    <location>
        <begin position="102"/>
        <end position="112"/>
    </location>
</feature>